<keyword evidence="3" id="KW-1185">Reference proteome</keyword>
<accession>A0A8H6N397</accession>
<proteinExistence type="predicted"/>
<reference evidence="2 3" key="1">
    <citation type="journal article" date="2020" name="Phytopathology">
        <title>Genome Sequence Resources of Colletotrichum truncatum, C. plurivorum, C. musicola, and C. sojae: Four Species Pathogenic to Soybean (Glycine max).</title>
        <authorList>
            <person name="Rogerio F."/>
            <person name="Boufleur T.R."/>
            <person name="Ciampi-Guillardi M."/>
            <person name="Sukno S.A."/>
            <person name="Thon M.R."/>
            <person name="Massola Junior N.S."/>
            <person name="Baroncelli R."/>
        </authorList>
    </citation>
    <scope>NUCLEOTIDE SEQUENCE [LARGE SCALE GENOMIC DNA]</scope>
    <source>
        <strain evidence="2 3">LFN0009</strain>
    </source>
</reference>
<protein>
    <submittedName>
        <fullName evidence="2">Uncharacterized protein</fullName>
    </submittedName>
</protein>
<comment type="caution">
    <text evidence="2">The sequence shown here is derived from an EMBL/GenBank/DDBJ whole genome shotgun (WGS) entry which is preliminary data.</text>
</comment>
<evidence type="ECO:0000313" key="3">
    <source>
        <dbReference type="Proteomes" id="UP000652219"/>
    </source>
</evidence>
<sequence length="345" mass="37346">MPRAADQAISRDTNVPSSTLVPHVVAAGSGQGAHDPADPTRFAARSNRRTSMLIADMRLPSRQDLPRPGASSFVDGIARPSSEEESTTEPAYTTPNDATRHAQLNGTPQLSRAEKAKNAPRATLWLRDTQRPRYTGWEALEAEALGMGWGWNTPKAPLANQHLEATTISARCEGRVDSTALSHISHVGGQTTTASDAAPFENYYVLVPNEKDEADGRNVEYHFPPREENATERVVVAFSRSLYIWHVMPAPNTNSTSTSRSAHSLAAPHGDGSTCAATFSLFLASLVSLRRTKYLSSRVTCSRLVVTCLHLSAVSTTLLWFGSIKPAMTCIAKGQITNPHLFGDV</sequence>
<organism evidence="2 3">
    <name type="scientific">Colletotrichum sojae</name>
    <dbReference type="NCBI Taxonomy" id="2175907"/>
    <lineage>
        <taxon>Eukaryota</taxon>
        <taxon>Fungi</taxon>
        <taxon>Dikarya</taxon>
        <taxon>Ascomycota</taxon>
        <taxon>Pezizomycotina</taxon>
        <taxon>Sordariomycetes</taxon>
        <taxon>Hypocreomycetidae</taxon>
        <taxon>Glomerellales</taxon>
        <taxon>Glomerellaceae</taxon>
        <taxon>Colletotrichum</taxon>
        <taxon>Colletotrichum orchidearum species complex</taxon>
    </lineage>
</organism>
<gene>
    <name evidence="2" type="ORF">CSOJ01_02090</name>
</gene>
<dbReference type="AlphaFoldDB" id="A0A8H6N397"/>
<evidence type="ECO:0000256" key="1">
    <source>
        <dbReference type="SAM" id="MobiDB-lite"/>
    </source>
</evidence>
<dbReference type="Proteomes" id="UP000652219">
    <property type="component" value="Unassembled WGS sequence"/>
</dbReference>
<dbReference type="EMBL" id="WIGN01000018">
    <property type="protein sequence ID" value="KAF6817953.1"/>
    <property type="molecule type" value="Genomic_DNA"/>
</dbReference>
<evidence type="ECO:0000313" key="2">
    <source>
        <dbReference type="EMBL" id="KAF6817953.1"/>
    </source>
</evidence>
<name>A0A8H6N397_9PEZI</name>
<feature type="region of interest" description="Disordered" evidence="1">
    <location>
        <begin position="55"/>
        <end position="122"/>
    </location>
</feature>